<keyword evidence="2" id="KW-0472">Membrane</keyword>
<proteinExistence type="predicted"/>
<comment type="caution">
    <text evidence="4">The sequence shown here is derived from an EMBL/GenBank/DDBJ whole genome shotgun (WGS) entry which is preliminary data.</text>
</comment>
<evidence type="ECO:0000256" key="2">
    <source>
        <dbReference type="SAM" id="Phobius"/>
    </source>
</evidence>
<feature type="transmembrane region" description="Helical" evidence="2">
    <location>
        <begin position="82"/>
        <end position="103"/>
    </location>
</feature>
<name>A0A834L2B7_ORYME</name>
<accession>A0A834L2B7</accession>
<dbReference type="AlphaFoldDB" id="A0A834L2B7"/>
<feature type="chain" id="PRO_5032356871" evidence="3">
    <location>
        <begin position="25"/>
        <end position="170"/>
    </location>
</feature>
<keyword evidence="2" id="KW-0812">Transmembrane</keyword>
<feature type="compositionally biased region" description="Low complexity" evidence="1">
    <location>
        <begin position="38"/>
        <end position="53"/>
    </location>
</feature>
<feature type="signal peptide" evidence="3">
    <location>
        <begin position="1"/>
        <end position="24"/>
    </location>
</feature>
<dbReference type="Proteomes" id="UP000646548">
    <property type="component" value="Unassembled WGS sequence"/>
</dbReference>
<organism evidence="4 5">
    <name type="scientific">Oryzias melastigma</name>
    <name type="common">Marine medaka</name>
    <dbReference type="NCBI Taxonomy" id="30732"/>
    <lineage>
        <taxon>Eukaryota</taxon>
        <taxon>Metazoa</taxon>
        <taxon>Chordata</taxon>
        <taxon>Craniata</taxon>
        <taxon>Vertebrata</taxon>
        <taxon>Euteleostomi</taxon>
        <taxon>Actinopterygii</taxon>
        <taxon>Neopterygii</taxon>
        <taxon>Teleostei</taxon>
        <taxon>Neoteleostei</taxon>
        <taxon>Acanthomorphata</taxon>
        <taxon>Ovalentaria</taxon>
        <taxon>Atherinomorphae</taxon>
        <taxon>Beloniformes</taxon>
        <taxon>Adrianichthyidae</taxon>
        <taxon>Oryziinae</taxon>
        <taxon>Oryzias</taxon>
    </lineage>
</organism>
<keyword evidence="3" id="KW-0732">Signal</keyword>
<evidence type="ECO:0000313" key="4">
    <source>
        <dbReference type="EMBL" id="KAF6739014.1"/>
    </source>
</evidence>
<protein>
    <submittedName>
        <fullName evidence="4">Uncharacterized protein</fullName>
    </submittedName>
</protein>
<evidence type="ECO:0000313" key="5">
    <source>
        <dbReference type="Proteomes" id="UP000646548"/>
    </source>
</evidence>
<sequence>MIVADFRAMVLLAFTLMVAEQTLEKNISMPTQHPTKNTSPTPASPQQSTSPQESPAPVLVLLAVHWTGISVVPSDENSDLHVYKVVTALLSCALLVMLLVHFTKPTVKALQRRLSERREHRWIGPTQSHSVSYHRGKTTVKNDEENRLSFQALERLAISNSSERTSTYNF</sequence>
<gene>
    <name evidence="4" type="ORF">FQA47_001363</name>
</gene>
<reference evidence="4" key="1">
    <citation type="journal article" name="BMC Genomics">
        <title>Long-read sequencing and de novo genome assembly of marine medaka (Oryzias melastigma).</title>
        <authorList>
            <person name="Liang P."/>
            <person name="Saqib H.S.A."/>
            <person name="Ni X."/>
            <person name="Shen Y."/>
        </authorList>
    </citation>
    <scope>NUCLEOTIDE SEQUENCE</scope>
    <source>
        <strain evidence="4">Bigg-433</strain>
    </source>
</reference>
<keyword evidence="2" id="KW-1133">Transmembrane helix</keyword>
<feature type="region of interest" description="Disordered" evidence="1">
    <location>
        <begin position="29"/>
        <end position="53"/>
    </location>
</feature>
<dbReference type="EMBL" id="WKFB01000015">
    <property type="protein sequence ID" value="KAF6739014.1"/>
    <property type="molecule type" value="Genomic_DNA"/>
</dbReference>
<evidence type="ECO:0000256" key="3">
    <source>
        <dbReference type="SAM" id="SignalP"/>
    </source>
</evidence>
<evidence type="ECO:0000256" key="1">
    <source>
        <dbReference type="SAM" id="MobiDB-lite"/>
    </source>
</evidence>